<name>A0A1B3WEL2_9FIRM</name>
<accession>A0A1B3WEL2</accession>
<dbReference type="InterPro" id="IPR020825">
    <property type="entry name" value="Phe-tRNA_synthase-like_B3/B4"/>
</dbReference>
<evidence type="ECO:0000313" key="2">
    <source>
        <dbReference type="EMBL" id="AOH39428.1"/>
    </source>
</evidence>
<dbReference type="Pfam" id="PF03483">
    <property type="entry name" value="B3_4"/>
    <property type="match status" value="1"/>
</dbReference>
<evidence type="ECO:0000313" key="3">
    <source>
        <dbReference type="Proteomes" id="UP000094757"/>
    </source>
</evidence>
<proteinExistence type="predicted"/>
<dbReference type="PANTHER" id="PTHR39209:SF2">
    <property type="entry name" value="CYTOPLASMIC PROTEIN"/>
    <property type="match status" value="1"/>
</dbReference>
<dbReference type="KEGG" id="dpn:BCB69_05395"/>
<dbReference type="GO" id="GO:0004826">
    <property type="term" value="F:phenylalanine-tRNA ligase activity"/>
    <property type="evidence" value="ECO:0007669"/>
    <property type="project" value="InterPro"/>
</dbReference>
<dbReference type="InterPro" id="IPR005146">
    <property type="entry name" value="B3/B4_tRNA-bd"/>
</dbReference>
<dbReference type="PANTHER" id="PTHR39209">
    <property type="match status" value="1"/>
</dbReference>
<organism evidence="2 3">
    <name type="scientific">Dialister pneumosintes</name>
    <dbReference type="NCBI Taxonomy" id="39950"/>
    <lineage>
        <taxon>Bacteria</taxon>
        <taxon>Bacillati</taxon>
        <taxon>Bacillota</taxon>
        <taxon>Negativicutes</taxon>
        <taxon>Veillonellales</taxon>
        <taxon>Veillonellaceae</taxon>
        <taxon>Dialister</taxon>
    </lineage>
</organism>
<dbReference type="STRING" id="39950.BCB69_05395"/>
<dbReference type="RefSeq" id="WP_069177234.1">
    <property type="nucleotide sequence ID" value="NZ_CP017037.1"/>
</dbReference>
<protein>
    <recommendedName>
        <fullName evidence="1">B3/B4 tRNA-binding domain-containing protein</fullName>
    </recommendedName>
</protein>
<dbReference type="Gene3D" id="3.50.40.10">
    <property type="entry name" value="Phenylalanyl-trna Synthetase, Chain B, domain 3"/>
    <property type="match status" value="1"/>
</dbReference>
<dbReference type="EMBL" id="CP017037">
    <property type="protein sequence ID" value="AOH39428.1"/>
    <property type="molecule type" value="Genomic_DNA"/>
</dbReference>
<dbReference type="SMART" id="SM00873">
    <property type="entry name" value="B3_4"/>
    <property type="match status" value="1"/>
</dbReference>
<dbReference type="SUPFAM" id="SSF56037">
    <property type="entry name" value="PheT/TilS domain"/>
    <property type="match status" value="1"/>
</dbReference>
<gene>
    <name evidence="2" type="ORF">BCB69_05395</name>
</gene>
<dbReference type="Proteomes" id="UP000094757">
    <property type="component" value="Chromosome"/>
</dbReference>
<sequence>MKKFIIEEPIFRLFPDVHIGIIVFKGADNRIKAPNKYLPLLQEAEIKSQTFLTEEEFGDNPVIAIWRDALTRFKKKKGVRASIDALMKRVANGNHIGTINPFVDIYNAISLSYALPVGGEDIDTFDGDIRLTIADGTEPFITLGSNKSEPPKQGEVIYKDNSGAICRCWNWRESVRTMLTENTTHAVLCIECIDKTRIPALEEALEKLETLAAQEVGGTHQRFILNKERPEVIISD</sequence>
<evidence type="ECO:0000259" key="1">
    <source>
        <dbReference type="SMART" id="SM00873"/>
    </source>
</evidence>
<reference evidence="3" key="1">
    <citation type="submission" date="2016-08" db="EMBL/GenBank/DDBJ databases">
        <authorList>
            <person name="Holder M.E."/>
            <person name="Ajami N.J."/>
            <person name="Petrosino J.F."/>
        </authorList>
    </citation>
    <scope>NUCLEOTIDE SEQUENCE [LARGE SCALE GENOMIC DNA]</scope>
    <source>
        <strain evidence="3">F0677</strain>
    </source>
</reference>
<dbReference type="GO" id="GO:0003723">
    <property type="term" value="F:RNA binding"/>
    <property type="evidence" value="ECO:0007669"/>
    <property type="project" value="InterPro"/>
</dbReference>
<feature type="domain" description="B3/B4 tRNA-binding" evidence="1">
    <location>
        <begin position="64"/>
        <end position="213"/>
    </location>
</feature>
<dbReference type="AlphaFoldDB" id="A0A1B3WEL2"/>